<comment type="caution">
    <text evidence="5">The sequence shown here is derived from an EMBL/GenBank/DDBJ whole genome shotgun (WGS) entry which is preliminary data.</text>
</comment>
<name>A0A8J6B8N1_9EUKA</name>
<dbReference type="EMBL" id="JAHDYR010000005">
    <property type="protein sequence ID" value="KAG9396529.1"/>
    <property type="molecule type" value="Genomic_DNA"/>
</dbReference>
<gene>
    <name evidence="5" type="ORF">J8273_1527</name>
</gene>
<evidence type="ECO:0000259" key="4">
    <source>
        <dbReference type="PROSITE" id="PS50089"/>
    </source>
</evidence>
<keyword evidence="1" id="KW-0479">Metal-binding</keyword>
<reference evidence="5" key="1">
    <citation type="submission" date="2021-05" db="EMBL/GenBank/DDBJ databases">
        <title>A free-living protist that lacks canonical eukaryotic 1 DNA replication and segregation systems.</title>
        <authorList>
            <person name="Salas-Leiva D.E."/>
            <person name="Tromer E.C."/>
            <person name="Curtis B.A."/>
            <person name="Jerlstrom-Hultqvist J."/>
            <person name="Kolisko M."/>
            <person name="Yi Z."/>
            <person name="Salas-Leiva J.S."/>
            <person name="Gallot-Lavallee L."/>
            <person name="Kops G.J.P.L."/>
            <person name="Archibald J.M."/>
            <person name="Simpson A.G.B."/>
            <person name="Roger A.J."/>
        </authorList>
    </citation>
    <scope>NUCLEOTIDE SEQUENCE</scope>
    <source>
        <strain evidence="5">BICM</strain>
    </source>
</reference>
<proteinExistence type="predicted"/>
<evidence type="ECO:0000256" key="3">
    <source>
        <dbReference type="SAM" id="Phobius"/>
    </source>
</evidence>
<evidence type="ECO:0000256" key="1">
    <source>
        <dbReference type="PROSITE-ProRule" id="PRU00175"/>
    </source>
</evidence>
<dbReference type="InterPro" id="IPR001841">
    <property type="entry name" value="Znf_RING"/>
</dbReference>
<organism evidence="5 6">
    <name type="scientific">Carpediemonas membranifera</name>
    <dbReference type="NCBI Taxonomy" id="201153"/>
    <lineage>
        <taxon>Eukaryota</taxon>
        <taxon>Metamonada</taxon>
        <taxon>Carpediemonas-like organisms</taxon>
        <taxon>Carpediemonas</taxon>
    </lineage>
</organism>
<keyword evidence="3" id="KW-1133">Transmembrane helix</keyword>
<dbReference type="GO" id="GO:0008270">
    <property type="term" value="F:zinc ion binding"/>
    <property type="evidence" value="ECO:0007669"/>
    <property type="project" value="UniProtKB-KW"/>
</dbReference>
<feature type="region of interest" description="Disordered" evidence="2">
    <location>
        <begin position="239"/>
        <end position="273"/>
    </location>
</feature>
<dbReference type="AlphaFoldDB" id="A0A8J6B8N1"/>
<keyword evidence="3" id="KW-0472">Membrane</keyword>
<evidence type="ECO:0000313" key="6">
    <source>
        <dbReference type="Proteomes" id="UP000717585"/>
    </source>
</evidence>
<dbReference type="Proteomes" id="UP000717585">
    <property type="component" value="Unassembled WGS sequence"/>
</dbReference>
<feature type="transmembrane region" description="Helical" evidence="3">
    <location>
        <begin position="43"/>
        <end position="67"/>
    </location>
</feature>
<keyword evidence="1" id="KW-0862">Zinc</keyword>
<keyword evidence="6" id="KW-1185">Reference proteome</keyword>
<dbReference type="InterPro" id="IPR013083">
    <property type="entry name" value="Znf_RING/FYVE/PHD"/>
</dbReference>
<dbReference type="Gene3D" id="3.30.40.10">
    <property type="entry name" value="Zinc/RING finger domain, C3HC4 (zinc finger)"/>
    <property type="match status" value="1"/>
</dbReference>
<keyword evidence="3" id="KW-0812">Transmembrane</keyword>
<dbReference type="OrthoDB" id="1711136at2759"/>
<dbReference type="Pfam" id="PF13920">
    <property type="entry name" value="zf-C3HC4_3"/>
    <property type="match status" value="1"/>
</dbReference>
<dbReference type="PROSITE" id="PS50089">
    <property type="entry name" value="ZF_RING_2"/>
    <property type="match status" value="1"/>
</dbReference>
<feature type="domain" description="RING-type" evidence="4">
    <location>
        <begin position="188"/>
        <end position="228"/>
    </location>
</feature>
<keyword evidence="1" id="KW-0863">Zinc-finger</keyword>
<evidence type="ECO:0000256" key="2">
    <source>
        <dbReference type="SAM" id="MobiDB-lite"/>
    </source>
</evidence>
<sequence>MTCIAGESRIWLGAKYEPTCHGRLMGSDLDATTPFTEQDLGQLALMAVAVLGVMLLVAAACVAVMLLGICLAGVFAMFGCAIVAICGYFAFNFIIWVAWVRRTSKPFVAALKQLPLFILFGYAIGLRKLAQHVERVYNVRPFSSAQAQSPNAPPSLTTQRPPSFPMGALIACSTDELKDAGLFVSERCVVDMEEPSTVALMPCGHVCVCPSCYDGIAATGVGLCPMCRARIEAAIDMTGDETEDAAATHPDSPRSSPARNFLPLSRSSSETVS</sequence>
<protein>
    <submittedName>
        <fullName evidence="5">Zinc finger, C3HC4 type (RING finger)</fullName>
    </submittedName>
</protein>
<dbReference type="SUPFAM" id="SSF57850">
    <property type="entry name" value="RING/U-box"/>
    <property type="match status" value="1"/>
</dbReference>
<feature type="transmembrane region" description="Helical" evidence="3">
    <location>
        <begin position="106"/>
        <end position="125"/>
    </location>
</feature>
<evidence type="ECO:0000313" key="5">
    <source>
        <dbReference type="EMBL" id="KAG9396529.1"/>
    </source>
</evidence>
<accession>A0A8J6B8N1</accession>
<feature type="transmembrane region" description="Helical" evidence="3">
    <location>
        <begin position="74"/>
        <end position="100"/>
    </location>
</feature>